<dbReference type="AlphaFoldDB" id="A0A6A3PHC6"/>
<dbReference type="InterPro" id="IPR038765">
    <property type="entry name" value="Papain-like_cys_pep_sf"/>
</dbReference>
<name>A0A6A3PHC6_9STRA</name>
<reference evidence="1 2" key="1">
    <citation type="submission" date="2018-09" db="EMBL/GenBank/DDBJ databases">
        <title>Genomic investigation of the strawberry pathogen Phytophthora fragariae indicates pathogenicity is determined by transcriptional variation in three key races.</title>
        <authorList>
            <person name="Adams T.M."/>
            <person name="Armitage A.D."/>
            <person name="Sobczyk M.K."/>
            <person name="Bates H.J."/>
            <person name="Dunwell J.M."/>
            <person name="Nellist C.F."/>
            <person name="Harrison R.J."/>
        </authorList>
    </citation>
    <scope>NUCLEOTIDE SEQUENCE [LARGE SCALE GENOMIC DNA]</scope>
    <source>
        <strain evidence="1 2">SCRP249</strain>
    </source>
</reference>
<organism evidence="1 2">
    <name type="scientific">Phytophthora rubi</name>
    <dbReference type="NCBI Taxonomy" id="129364"/>
    <lineage>
        <taxon>Eukaryota</taxon>
        <taxon>Sar</taxon>
        <taxon>Stramenopiles</taxon>
        <taxon>Oomycota</taxon>
        <taxon>Peronosporomycetes</taxon>
        <taxon>Peronosporales</taxon>
        <taxon>Peronosporaceae</taxon>
        <taxon>Phytophthora</taxon>
    </lineage>
</organism>
<dbReference type="EMBL" id="QXFV01000027">
    <property type="protein sequence ID" value="KAE9051950.1"/>
    <property type="molecule type" value="Genomic_DNA"/>
</dbReference>
<protein>
    <recommendedName>
        <fullName evidence="3">Ubiquitin-like protease family profile domain-containing protein</fullName>
    </recommendedName>
</protein>
<dbReference type="SUPFAM" id="SSF54001">
    <property type="entry name" value="Cysteine proteinases"/>
    <property type="match status" value="1"/>
</dbReference>
<sequence>MVRNTNRLYLRSSTILATPTSSTVGRAVLRQARRWLLSADFVWVVQAMHDTDVVLDGEGQIDVDAVLDEGKASVGTKGTSVEKKKMIHRMETIPLVGLNGASRALGRPREQVAAKKARKKVEFYESQDLAIRLTTIGDVTLDSFKMIVQQGRLSLGDVEDVFDGLRPMHSDAVFKRPKARLLDGSSGEPESNVRGVLPVALVNKCLTSIKNLKARAKSSSGTVPHSASIAVVILKVGMFRATDIETMNEWHSISRMVTGARSLVSWAKTVQLDEVSDIEKRKQILETVKTMDMRASINYGGNPVDFAELAGFGDEGWLTDQCLVSAATHIAVEASRDPAPTIYVINPTVAQFKEDEQRNKHLDTKNFIFSRCHDGLAILCPIFVDTDFGHWCGAIFDIKRRVVWVYDPFHKKQYEDEVEQKVKDVFFKLVDPAYKLQIRQFRAWLQRDGFSCGVYIAHWFDFYTSTYLLSPEAGVITDTEPLSRSELEKVRYKLFRYVLSGMKVDLAD</sequence>
<evidence type="ECO:0008006" key="3">
    <source>
        <dbReference type="Google" id="ProtNLM"/>
    </source>
</evidence>
<evidence type="ECO:0000313" key="1">
    <source>
        <dbReference type="EMBL" id="KAE9051950.1"/>
    </source>
</evidence>
<comment type="caution">
    <text evidence="1">The sequence shown here is derived from an EMBL/GenBank/DDBJ whole genome shotgun (WGS) entry which is preliminary data.</text>
</comment>
<proteinExistence type="predicted"/>
<dbReference type="Gene3D" id="3.40.395.10">
    <property type="entry name" value="Adenoviral Proteinase, Chain A"/>
    <property type="match status" value="1"/>
</dbReference>
<gene>
    <name evidence="1" type="ORF">PR001_g945</name>
</gene>
<dbReference type="Proteomes" id="UP000429607">
    <property type="component" value="Unassembled WGS sequence"/>
</dbReference>
<evidence type="ECO:0000313" key="2">
    <source>
        <dbReference type="Proteomes" id="UP000429607"/>
    </source>
</evidence>
<accession>A0A6A3PHC6</accession>